<dbReference type="InterPro" id="IPR017884">
    <property type="entry name" value="SANT_dom"/>
</dbReference>
<dbReference type="PROSITE" id="PS50090">
    <property type="entry name" value="MYB_LIKE"/>
    <property type="match status" value="1"/>
</dbReference>
<accession>A0AAQ3KNQ2</accession>
<dbReference type="InterPro" id="IPR009057">
    <property type="entry name" value="Homeodomain-like_sf"/>
</dbReference>
<proteinExistence type="predicted"/>
<dbReference type="InterPro" id="IPR044636">
    <property type="entry name" value="RADIALIS-like"/>
</dbReference>
<evidence type="ECO:0000259" key="7">
    <source>
        <dbReference type="PROSITE" id="PS51293"/>
    </source>
</evidence>
<dbReference type="PANTHER" id="PTHR43952:SF99">
    <property type="entry name" value="PROTEIN RADIALIS-LIKE 4 ISOFORM X1"/>
    <property type="match status" value="1"/>
</dbReference>
<evidence type="ECO:0000256" key="2">
    <source>
        <dbReference type="ARBA" id="ARBA00023015"/>
    </source>
</evidence>
<keyword evidence="3" id="KW-0804">Transcription</keyword>
<dbReference type="GO" id="GO:0005634">
    <property type="term" value="C:nucleus"/>
    <property type="evidence" value="ECO:0007669"/>
    <property type="project" value="UniProtKB-SubCell"/>
</dbReference>
<dbReference type="InterPro" id="IPR001005">
    <property type="entry name" value="SANT/Myb"/>
</dbReference>
<evidence type="ECO:0000256" key="1">
    <source>
        <dbReference type="ARBA" id="ARBA00004123"/>
    </source>
</evidence>
<protein>
    <submittedName>
        <fullName evidence="8">Uncharacterized protein</fullName>
    </submittedName>
</protein>
<organism evidence="8 9">
    <name type="scientific">Canna indica</name>
    <name type="common">Indian-shot</name>
    <dbReference type="NCBI Taxonomy" id="4628"/>
    <lineage>
        <taxon>Eukaryota</taxon>
        <taxon>Viridiplantae</taxon>
        <taxon>Streptophyta</taxon>
        <taxon>Embryophyta</taxon>
        <taxon>Tracheophyta</taxon>
        <taxon>Spermatophyta</taxon>
        <taxon>Magnoliopsida</taxon>
        <taxon>Liliopsida</taxon>
        <taxon>Zingiberales</taxon>
        <taxon>Cannaceae</taxon>
        <taxon>Canna</taxon>
    </lineage>
</organism>
<keyword evidence="2" id="KW-0805">Transcription regulation</keyword>
<sequence>MSSSSSRTSPRKLDDSSWSREENKRFEVALAFYDEDAPNRWHNVAKAVGGKSVEQVKRHYELLVRDIKLIDSTEDPLFSYPNYNAGHRSVTDAQEHRPRFLKLN</sequence>
<dbReference type="PANTHER" id="PTHR43952">
    <property type="entry name" value="MYB FAMILY TRANSCRIPTION FACTOR-RELATED"/>
    <property type="match status" value="1"/>
</dbReference>
<keyword evidence="4" id="KW-0539">Nucleus</keyword>
<dbReference type="CDD" id="cd00167">
    <property type="entry name" value="SANT"/>
    <property type="match status" value="1"/>
</dbReference>
<keyword evidence="9" id="KW-1185">Reference proteome</keyword>
<dbReference type="Gene3D" id="1.10.10.60">
    <property type="entry name" value="Homeodomain-like"/>
    <property type="match status" value="1"/>
</dbReference>
<evidence type="ECO:0000313" key="8">
    <source>
        <dbReference type="EMBL" id="WOL10972.1"/>
    </source>
</evidence>
<dbReference type="SMART" id="SM00717">
    <property type="entry name" value="SANT"/>
    <property type="match status" value="1"/>
</dbReference>
<dbReference type="AlphaFoldDB" id="A0AAQ3KNQ2"/>
<dbReference type="SUPFAM" id="SSF46689">
    <property type="entry name" value="Homeodomain-like"/>
    <property type="match status" value="1"/>
</dbReference>
<evidence type="ECO:0000259" key="6">
    <source>
        <dbReference type="PROSITE" id="PS50090"/>
    </source>
</evidence>
<evidence type="ECO:0000313" key="9">
    <source>
        <dbReference type="Proteomes" id="UP001327560"/>
    </source>
</evidence>
<gene>
    <name evidence="8" type="ORF">Cni_G19732</name>
</gene>
<dbReference type="PROSITE" id="PS51293">
    <property type="entry name" value="SANT"/>
    <property type="match status" value="1"/>
</dbReference>
<dbReference type="GO" id="GO:0003700">
    <property type="term" value="F:DNA-binding transcription factor activity"/>
    <property type="evidence" value="ECO:0007669"/>
    <property type="project" value="InterPro"/>
</dbReference>
<feature type="compositionally biased region" description="Basic and acidic residues" evidence="5">
    <location>
        <begin position="11"/>
        <end position="20"/>
    </location>
</feature>
<name>A0AAQ3KNQ2_9LILI</name>
<dbReference type="FunFam" id="1.10.10.60:FF:000154">
    <property type="entry name" value="Transcription factor SRM1"/>
    <property type="match status" value="1"/>
</dbReference>
<evidence type="ECO:0000256" key="4">
    <source>
        <dbReference type="ARBA" id="ARBA00023242"/>
    </source>
</evidence>
<dbReference type="Pfam" id="PF00249">
    <property type="entry name" value="Myb_DNA-binding"/>
    <property type="match status" value="1"/>
</dbReference>
<dbReference type="Proteomes" id="UP001327560">
    <property type="component" value="Chromosome 6"/>
</dbReference>
<dbReference type="EMBL" id="CP136895">
    <property type="protein sequence ID" value="WOL10972.1"/>
    <property type="molecule type" value="Genomic_DNA"/>
</dbReference>
<comment type="subcellular location">
    <subcellularLocation>
        <location evidence="1">Nucleus</location>
    </subcellularLocation>
</comment>
<evidence type="ECO:0000256" key="3">
    <source>
        <dbReference type="ARBA" id="ARBA00023163"/>
    </source>
</evidence>
<feature type="region of interest" description="Disordered" evidence="5">
    <location>
        <begin position="1"/>
        <end position="20"/>
    </location>
</feature>
<evidence type="ECO:0000256" key="5">
    <source>
        <dbReference type="SAM" id="MobiDB-lite"/>
    </source>
</evidence>
<feature type="domain" description="SANT" evidence="7">
    <location>
        <begin position="13"/>
        <end position="68"/>
    </location>
</feature>
<feature type="domain" description="Myb-like" evidence="6">
    <location>
        <begin position="10"/>
        <end position="64"/>
    </location>
</feature>
<reference evidence="8 9" key="1">
    <citation type="submission" date="2023-10" db="EMBL/GenBank/DDBJ databases">
        <title>Chromosome-scale genome assembly provides insights into flower coloration mechanisms of Canna indica.</title>
        <authorList>
            <person name="Li C."/>
        </authorList>
    </citation>
    <scope>NUCLEOTIDE SEQUENCE [LARGE SCALE GENOMIC DNA]</scope>
    <source>
        <tissue evidence="8">Flower</tissue>
    </source>
</reference>